<sequence length="166" mass="17925">MSVEEATQQVTESLENVTLQAQEVASDLQEQAADALGNVKEAASEAIDDLKESAVEALEQAKAGFIDALKAAFAKFGEVVKEKLKGIFAACMGKKPEEESSETVDAQDAGYLQLLQKQYEEASKAINDAVNATDDVDSFWSSVEIKIQPIAEANEEEPETVLLLLE</sequence>
<name>A0ABN7TCC1_OIKDI</name>
<keyword evidence="1" id="KW-0175">Coiled coil</keyword>
<protein>
    <submittedName>
        <fullName evidence="2">Oidioi.mRNA.OKI2018_I69.chr2.g7500.t1.cds</fullName>
    </submittedName>
</protein>
<evidence type="ECO:0000313" key="3">
    <source>
        <dbReference type="Proteomes" id="UP001158576"/>
    </source>
</evidence>
<dbReference type="SUPFAM" id="SSF58113">
    <property type="entry name" value="Apolipoprotein A-I"/>
    <property type="match status" value="1"/>
</dbReference>
<dbReference type="EMBL" id="OU015567">
    <property type="protein sequence ID" value="CAG5113389.1"/>
    <property type="molecule type" value="Genomic_DNA"/>
</dbReference>
<accession>A0ABN7TCC1</accession>
<keyword evidence="3" id="KW-1185">Reference proteome</keyword>
<organism evidence="2 3">
    <name type="scientific">Oikopleura dioica</name>
    <name type="common">Tunicate</name>
    <dbReference type="NCBI Taxonomy" id="34765"/>
    <lineage>
        <taxon>Eukaryota</taxon>
        <taxon>Metazoa</taxon>
        <taxon>Chordata</taxon>
        <taxon>Tunicata</taxon>
        <taxon>Appendicularia</taxon>
        <taxon>Copelata</taxon>
        <taxon>Oikopleuridae</taxon>
        <taxon>Oikopleura</taxon>
    </lineage>
</organism>
<dbReference type="Proteomes" id="UP001158576">
    <property type="component" value="Chromosome 2"/>
</dbReference>
<evidence type="ECO:0000313" key="2">
    <source>
        <dbReference type="EMBL" id="CAG5113389.1"/>
    </source>
</evidence>
<gene>
    <name evidence="2" type="ORF">OKIOD_LOCUS16265</name>
</gene>
<evidence type="ECO:0000256" key="1">
    <source>
        <dbReference type="SAM" id="Coils"/>
    </source>
</evidence>
<proteinExistence type="predicted"/>
<feature type="coiled-coil region" evidence="1">
    <location>
        <begin position="25"/>
        <end position="60"/>
    </location>
</feature>
<dbReference type="Gene3D" id="1.20.120.20">
    <property type="entry name" value="Apolipoprotein"/>
    <property type="match status" value="1"/>
</dbReference>
<reference evidence="2 3" key="1">
    <citation type="submission" date="2021-04" db="EMBL/GenBank/DDBJ databases">
        <authorList>
            <person name="Bliznina A."/>
        </authorList>
    </citation>
    <scope>NUCLEOTIDE SEQUENCE [LARGE SCALE GENOMIC DNA]</scope>
</reference>